<sequence>VQDPLRLEPQVVSELFEWTLNKKNTTQDQQEGPTNFALMDYTSQVNETETSTSKTSKESLEKPKTVRPSAPIIEEWESDSEDENVVEKTKYTCKQKRQLNGIREEKSVWNNAGRVNHQNSPRITHPNLKRHMVPRKILTRPKAVINAVRMNQVNDAKSSAC</sequence>
<name>A0A699JS72_TANCI</name>
<feature type="compositionally biased region" description="Polar residues" evidence="1">
    <location>
        <begin position="21"/>
        <end position="33"/>
    </location>
</feature>
<feature type="non-terminal residue" evidence="2">
    <location>
        <position position="1"/>
    </location>
</feature>
<protein>
    <submittedName>
        <fullName evidence="2">Uncharacterized protein</fullName>
    </submittedName>
</protein>
<dbReference type="EMBL" id="BKCJ010438434">
    <property type="protein sequence ID" value="GFA52017.1"/>
    <property type="molecule type" value="Genomic_DNA"/>
</dbReference>
<evidence type="ECO:0000313" key="2">
    <source>
        <dbReference type="EMBL" id="GFA52017.1"/>
    </source>
</evidence>
<feature type="compositionally biased region" description="Basic and acidic residues" evidence="1">
    <location>
        <begin position="55"/>
        <end position="64"/>
    </location>
</feature>
<organism evidence="2">
    <name type="scientific">Tanacetum cinerariifolium</name>
    <name type="common">Dalmatian daisy</name>
    <name type="synonym">Chrysanthemum cinerariifolium</name>
    <dbReference type="NCBI Taxonomy" id="118510"/>
    <lineage>
        <taxon>Eukaryota</taxon>
        <taxon>Viridiplantae</taxon>
        <taxon>Streptophyta</taxon>
        <taxon>Embryophyta</taxon>
        <taxon>Tracheophyta</taxon>
        <taxon>Spermatophyta</taxon>
        <taxon>Magnoliopsida</taxon>
        <taxon>eudicotyledons</taxon>
        <taxon>Gunneridae</taxon>
        <taxon>Pentapetalae</taxon>
        <taxon>asterids</taxon>
        <taxon>campanulids</taxon>
        <taxon>Asterales</taxon>
        <taxon>Asteraceae</taxon>
        <taxon>Asteroideae</taxon>
        <taxon>Anthemideae</taxon>
        <taxon>Anthemidinae</taxon>
        <taxon>Tanacetum</taxon>
    </lineage>
</organism>
<feature type="region of interest" description="Disordered" evidence="1">
    <location>
        <begin position="21"/>
        <end position="67"/>
    </location>
</feature>
<accession>A0A699JS72</accession>
<reference evidence="2" key="1">
    <citation type="journal article" date="2019" name="Sci. Rep.">
        <title>Draft genome of Tanacetum cinerariifolium, the natural source of mosquito coil.</title>
        <authorList>
            <person name="Yamashiro T."/>
            <person name="Shiraishi A."/>
            <person name="Satake H."/>
            <person name="Nakayama K."/>
        </authorList>
    </citation>
    <scope>NUCLEOTIDE SEQUENCE</scope>
</reference>
<gene>
    <name evidence="2" type="ORF">Tci_623989</name>
</gene>
<dbReference type="AlphaFoldDB" id="A0A699JS72"/>
<proteinExistence type="predicted"/>
<comment type="caution">
    <text evidence="2">The sequence shown here is derived from an EMBL/GenBank/DDBJ whole genome shotgun (WGS) entry which is preliminary data.</text>
</comment>
<evidence type="ECO:0000256" key="1">
    <source>
        <dbReference type="SAM" id="MobiDB-lite"/>
    </source>
</evidence>